<evidence type="ECO:0000259" key="5">
    <source>
        <dbReference type="PROSITE" id="PS00624"/>
    </source>
</evidence>
<protein>
    <recommendedName>
        <fullName evidence="4 5">Glucose-methanol-choline oxidoreductase N-terminal domain-containing protein</fullName>
    </recommendedName>
</protein>
<feature type="transmembrane region" description="Helical" evidence="3">
    <location>
        <begin position="221"/>
        <end position="241"/>
    </location>
</feature>
<organism evidence="6 7">
    <name type="scientific">Aphidius gifuensis</name>
    <name type="common">Parasitoid wasp</name>
    <dbReference type="NCBI Taxonomy" id="684658"/>
    <lineage>
        <taxon>Eukaryota</taxon>
        <taxon>Metazoa</taxon>
        <taxon>Ecdysozoa</taxon>
        <taxon>Arthropoda</taxon>
        <taxon>Hexapoda</taxon>
        <taxon>Insecta</taxon>
        <taxon>Pterygota</taxon>
        <taxon>Neoptera</taxon>
        <taxon>Endopterygota</taxon>
        <taxon>Hymenoptera</taxon>
        <taxon>Apocrita</taxon>
        <taxon>Ichneumonoidea</taxon>
        <taxon>Braconidae</taxon>
        <taxon>Aphidiinae</taxon>
        <taxon>Aphidius</taxon>
    </lineage>
</organism>
<gene>
    <name evidence="6" type="ORF">HCN44_003313</name>
</gene>
<keyword evidence="3" id="KW-0472">Membrane</keyword>
<keyword evidence="2" id="KW-0274">FAD</keyword>
<dbReference type="PROSITE" id="PS00624">
    <property type="entry name" value="GMC_OXRED_2"/>
    <property type="match status" value="1"/>
</dbReference>
<dbReference type="InterPro" id="IPR012132">
    <property type="entry name" value="GMC_OxRdtase"/>
</dbReference>
<evidence type="ECO:0000256" key="1">
    <source>
        <dbReference type="ARBA" id="ARBA00010790"/>
    </source>
</evidence>
<dbReference type="PANTHER" id="PTHR11552:SF217">
    <property type="entry name" value="GLUCOSE DEHYDROGENASE [FAD, QUINONE]"/>
    <property type="match status" value="1"/>
</dbReference>
<dbReference type="InterPro" id="IPR036188">
    <property type="entry name" value="FAD/NAD-bd_sf"/>
</dbReference>
<evidence type="ECO:0000256" key="3">
    <source>
        <dbReference type="SAM" id="Phobius"/>
    </source>
</evidence>
<sequence>MQIPKKCCSYNHIFNDDLICIKKLSTSEPYLNTLNKTESASQCLHNQSMIFIEKYETTSTDYLKFYVPDDVCIEETLNGTIFIAKCRRQYSTILGLGSVVFWGAKTYMSTNLMHVILGIFVILVYLPVPELGRGIHSRAVVQHNICHMMQGIVLQFLSSCELNDCHVNDNLMIFLWLCLQYFTIATVFWLNSICFDMTLAITRFRWMPGSRYNHDGHSRKLLIYGIFSWGGPLIPVVIAGICDYNPNITNEFFLKPNYLNFRNGPSLIMDCHCPLTPPMGPSLSSFCSGSVLFLFMSLLEEFLRRRCDIKDPCKVFSEDAKFNPSYDFIVIGSGSAGSTVAGRLAENRQISVLVLEAGLEEPISAQVPAFFENLGGTEIDWQYETVPEKNACLNNNEQRCQWPRGKVLGGTSVINGMMYMRGSKKDFNDWAEMGNNGWSYEDVKPYFLKSEDNQQIELVDNGYHATGGRLSVTQFPYHPAVCDSIIEAGKELGYDNVDLNGRNHTGFAIAQTTSHNGYRVSTARAFLRPLHNQKNLHVMLNSTVTKIIFNSEKVAIGVEFFKNGQLHFVKVEKEVIVSGGAINSPQILLNSGIGPSEELREIGIKTIHNSPGVGKNLHDHVSYELSFNMNNTMEPLLSYDTVSDYLFDKNGLLSGTGVAQLTAMINTKYANCQDDNPDIQLIFDGYISTCNDASILKKKNTEKGTLNVYPTLSRPKSRGYLRLKNNDPLSKPLMTAQYFTNPEDVKILIEGIKFSIKLFETQAMAKYGFTLDKTPAHGCESLVFGSDDYWECAMKHDTAVQNHIVGSCKMGPDNDPLAVVNNKLQVRGVQGVRVADASVFPKVTTGNTQAPTIMIGERAASFIIDDWIIKKKNPKIICR</sequence>
<comment type="similarity">
    <text evidence="1 2">Belongs to the GMC oxidoreductase family.</text>
</comment>
<keyword evidence="3" id="KW-1133">Transmembrane helix</keyword>
<dbReference type="SUPFAM" id="SSF51905">
    <property type="entry name" value="FAD/NAD(P)-binding domain"/>
    <property type="match status" value="1"/>
</dbReference>
<proteinExistence type="inferred from homology"/>
<accession>A0A834XIJ2</accession>
<feature type="domain" description="Glucose-methanol-choline oxidoreductase N-terminal" evidence="5">
    <location>
        <begin position="580"/>
        <end position="594"/>
    </location>
</feature>
<dbReference type="GO" id="GO:0050660">
    <property type="term" value="F:flavin adenine dinucleotide binding"/>
    <property type="evidence" value="ECO:0007669"/>
    <property type="project" value="InterPro"/>
</dbReference>
<dbReference type="InterPro" id="IPR000172">
    <property type="entry name" value="GMC_OxRdtase_N"/>
</dbReference>
<dbReference type="OrthoDB" id="269227at2759"/>
<name>A0A834XIJ2_APHGI</name>
<dbReference type="EMBL" id="JACMRX010000006">
    <property type="protein sequence ID" value="KAF7987551.1"/>
    <property type="molecule type" value="Genomic_DNA"/>
</dbReference>
<feature type="transmembrane region" description="Helical" evidence="3">
    <location>
        <begin position="173"/>
        <end position="201"/>
    </location>
</feature>
<evidence type="ECO:0000313" key="6">
    <source>
        <dbReference type="EMBL" id="KAF7987551.1"/>
    </source>
</evidence>
<dbReference type="AlphaFoldDB" id="A0A834XIJ2"/>
<dbReference type="Gene3D" id="1.20.1070.10">
    <property type="entry name" value="Rhodopsin 7-helix transmembrane proteins"/>
    <property type="match status" value="1"/>
</dbReference>
<dbReference type="Gene3D" id="3.50.50.60">
    <property type="entry name" value="FAD/NAD(P)-binding domain"/>
    <property type="match status" value="1"/>
</dbReference>
<dbReference type="SUPFAM" id="SSF54373">
    <property type="entry name" value="FAD-linked reductases, C-terminal domain"/>
    <property type="match status" value="1"/>
</dbReference>
<reference evidence="6 7" key="1">
    <citation type="submission" date="2020-08" db="EMBL/GenBank/DDBJ databases">
        <title>Aphidius gifuensis genome sequencing and assembly.</title>
        <authorList>
            <person name="Du Z."/>
        </authorList>
    </citation>
    <scope>NUCLEOTIDE SEQUENCE [LARGE SCALE GENOMIC DNA]</scope>
    <source>
        <strain evidence="6">YNYX2018</strain>
        <tissue evidence="6">Adults</tissue>
    </source>
</reference>
<keyword evidence="7" id="KW-1185">Reference proteome</keyword>
<dbReference type="InterPro" id="IPR007867">
    <property type="entry name" value="GMC_OxRtase_C"/>
</dbReference>
<keyword evidence="3" id="KW-0812">Transmembrane</keyword>
<dbReference type="Pfam" id="PF05199">
    <property type="entry name" value="GMC_oxred_C"/>
    <property type="match status" value="1"/>
</dbReference>
<evidence type="ECO:0000313" key="7">
    <source>
        <dbReference type="Proteomes" id="UP000639338"/>
    </source>
</evidence>
<dbReference type="PROSITE" id="PS00623">
    <property type="entry name" value="GMC_OXRED_1"/>
    <property type="match status" value="1"/>
</dbReference>
<dbReference type="PANTHER" id="PTHR11552">
    <property type="entry name" value="GLUCOSE-METHANOL-CHOLINE GMC OXIDOREDUCTASE"/>
    <property type="match status" value="1"/>
</dbReference>
<comment type="caution">
    <text evidence="6">The sequence shown here is derived from an EMBL/GenBank/DDBJ whole genome shotgun (WGS) entry which is preliminary data.</text>
</comment>
<evidence type="ECO:0000259" key="4">
    <source>
        <dbReference type="PROSITE" id="PS00623"/>
    </source>
</evidence>
<dbReference type="Gene3D" id="3.30.560.10">
    <property type="entry name" value="Glucose Oxidase, domain 3"/>
    <property type="match status" value="1"/>
</dbReference>
<dbReference type="GO" id="GO:0016614">
    <property type="term" value="F:oxidoreductase activity, acting on CH-OH group of donors"/>
    <property type="evidence" value="ECO:0007669"/>
    <property type="project" value="InterPro"/>
</dbReference>
<dbReference type="Pfam" id="PF00732">
    <property type="entry name" value="GMC_oxred_N"/>
    <property type="match status" value="1"/>
</dbReference>
<feature type="domain" description="Glucose-methanol-choline oxidoreductase N-terminal" evidence="4">
    <location>
        <begin position="405"/>
        <end position="428"/>
    </location>
</feature>
<evidence type="ECO:0000256" key="2">
    <source>
        <dbReference type="RuleBase" id="RU003968"/>
    </source>
</evidence>
<dbReference type="Proteomes" id="UP000639338">
    <property type="component" value="Unassembled WGS sequence"/>
</dbReference>
<feature type="transmembrane region" description="Helical" evidence="3">
    <location>
        <begin position="111"/>
        <end position="128"/>
    </location>
</feature>
<keyword evidence="2" id="KW-0285">Flavoprotein</keyword>